<proteinExistence type="predicted"/>
<keyword evidence="1" id="KW-0620">Polyamine biosynthesis</keyword>
<dbReference type="PANTHER" id="PTHR43317">
    <property type="entry name" value="THERMOSPERMINE SYNTHASE ACAULIS5"/>
    <property type="match status" value="1"/>
</dbReference>
<dbReference type="OrthoDB" id="117774at2"/>
<evidence type="ECO:0000313" key="2">
    <source>
        <dbReference type="EMBL" id="VVE13570.1"/>
    </source>
</evidence>
<dbReference type="RefSeq" id="WP_150697539.1">
    <property type="nucleotide sequence ID" value="NZ_CABPRZ010000010.1"/>
</dbReference>
<protein>
    <submittedName>
        <fullName evidence="2">Spermidine synthase</fullName>
    </submittedName>
</protein>
<dbReference type="GO" id="GO:0006596">
    <property type="term" value="P:polyamine biosynthetic process"/>
    <property type="evidence" value="ECO:0007669"/>
    <property type="project" value="UniProtKB-KW"/>
</dbReference>
<reference evidence="2 3" key="1">
    <citation type="submission" date="2019-08" db="EMBL/GenBank/DDBJ databases">
        <authorList>
            <person name="Peeters C."/>
        </authorList>
    </citation>
    <scope>NUCLEOTIDE SEQUENCE [LARGE SCALE GENOMIC DNA]</scope>
    <source>
        <strain evidence="2 3">LMG 30175</strain>
    </source>
</reference>
<dbReference type="PANTHER" id="PTHR43317:SF1">
    <property type="entry name" value="THERMOSPERMINE SYNTHASE ACAULIS5"/>
    <property type="match status" value="1"/>
</dbReference>
<name>A0A5E4VR91_9BURK</name>
<accession>A0A5E4VR91</accession>
<dbReference type="Proteomes" id="UP000414233">
    <property type="component" value="Unassembled WGS sequence"/>
</dbReference>
<gene>
    <name evidence="2" type="ORF">PTE30175_02681</name>
</gene>
<dbReference type="SUPFAM" id="SSF53335">
    <property type="entry name" value="S-adenosyl-L-methionine-dependent methyltransferases"/>
    <property type="match status" value="1"/>
</dbReference>
<evidence type="ECO:0000313" key="3">
    <source>
        <dbReference type="Proteomes" id="UP000414233"/>
    </source>
</evidence>
<sequence length="275" mass="30821">MTTLIKRKSIEADAFARESRPRYTPRYAPVTFSELGGVRYLHFGTEWVQGAMRLSKPDRIELEYAQQMMAWLLFMRAPKQVVQLGLGTGSLTKFCHQQFKRTQTTAVELNPAVVVAARSMFQLPDDDRRLTVIEGDAWDFVTDASRHGTADVVQIDLYDATARGPVLDSPAFYKACRSLLTAPGMLTMNLFGDHASFPKNIRRLKQAFDDRVLFFPEVHDGNIIVLAFNGPQLSVEWKDVEARAKIVEAATGLPAKRWVKQLRSANGDGGTTLTI</sequence>
<evidence type="ECO:0000256" key="1">
    <source>
        <dbReference type="ARBA" id="ARBA00023115"/>
    </source>
</evidence>
<dbReference type="InterPro" id="IPR029063">
    <property type="entry name" value="SAM-dependent_MTases_sf"/>
</dbReference>
<dbReference type="EMBL" id="CABPRZ010000010">
    <property type="protein sequence ID" value="VVE13570.1"/>
    <property type="molecule type" value="Genomic_DNA"/>
</dbReference>
<dbReference type="Gene3D" id="3.40.50.150">
    <property type="entry name" value="Vaccinia Virus protein VP39"/>
    <property type="match status" value="1"/>
</dbReference>
<keyword evidence="3" id="KW-1185">Reference proteome</keyword>
<organism evidence="2 3">
    <name type="scientific">Pandoraea terrae</name>
    <dbReference type="NCBI Taxonomy" id="1537710"/>
    <lineage>
        <taxon>Bacteria</taxon>
        <taxon>Pseudomonadati</taxon>
        <taxon>Pseudomonadota</taxon>
        <taxon>Betaproteobacteria</taxon>
        <taxon>Burkholderiales</taxon>
        <taxon>Burkholderiaceae</taxon>
        <taxon>Pandoraea</taxon>
    </lineage>
</organism>
<dbReference type="AlphaFoldDB" id="A0A5E4VR91"/>